<dbReference type="EMBL" id="HACG01023439">
    <property type="protein sequence ID" value="CEK70304.1"/>
    <property type="molecule type" value="Transcribed_RNA"/>
</dbReference>
<feature type="non-terminal residue" evidence="1">
    <location>
        <position position="51"/>
    </location>
</feature>
<organism evidence="1">
    <name type="scientific">Arion vulgaris</name>
    <dbReference type="NCBI Taxonomy" id="1028688"/>
    <lineage>
        <taxon>Eukaryota</taxon>
        <taxon>Metazoa</taxon>
        <taxon>Spiralia</taxon>
        <taxon>Lophotrochozoa</taxon>
        <taxon>Mollusca</taxon>
        <taxon>Gastropoda</taxon>
        <taxon>Heterobranchia</taxon>
        <taxon>Euthyneura</taxon>
        <taxon>Panpulmonata</taxon>
        <taxon>Eupulmonata</taxon>
        <taxon>Stylommatophora</taxon>
        <taxon>Helicina</taxon>
        <taxon>Arionoidea</taxon>
        <taxon>Arionidae</taxon>
        <taxon>Arion</taxon>
    </lineage>
</organism>
<gene>
    <name evidence="1" type="primary">ORF73601</name>
</gene>
<protein>
    <submittedName>
        <fullName evidence="1">Uncharacterized protein</fullName>
    </submittedName>
</protein>
<dbReference type="AlphaFoldDB" id="A0A0B6ZNQ3"/>
<accession>A0A0B6ZNQ3</accession>
<evidence type="ECO:0000313" key="1">
    <source>
        <dbReference type="EMBL" id="CEK70304.1"/>
    </source>
</evidence>
<sequence length="51" mass="5811">MFSFSNKQQLERGDNQTWHSKHINSGIVAGMLKYGSNINSLLTKCHTTSLW</sequence>
<name>A0A0B6ZNQ3_9EUPU</name>
<proteinExistence type="predicted"/>
<reference evidence="1" key="1">
    <citation type="submission" date="2014-12" db="EMBL/GenBank/DDBJ databases">
        <title>Insight into the proteome of Arion vulgaris.</title>
        <authorList>
            <person name="Aradska J."/>
            <person name="Bulat T."/>
            <person name="Smidak R."/>
            <person name="Sarate P."/>
            <person name="Gangsoo J."/>
            <person name="Sialana F."/>
            <person name="Bilban M."/>
            <person name="Lubec G."/>
        </authorList>
    </citation>
    <scope>NUCLEOTIDE SEQUENCE</scope>
    <source>
        <tissue evidence="1">Skin</tissue>
    </source>
</reference>